<dbReference type="Proteomes" id="UP001501343">
    <property type="component" value="Unassembled WGS sequence"/>
</dbReference>
<gene>
    <name evidence="2" type="ORF">GCM10009775_04440</name>
</gene>
<evidence type="ECO:0000313" key="2">
    <source>
        <dbReference type="EMBL" id="GAA1915126.1"/>
    </source>
</evidence>
<comment type="caution">
    <text evidence="2">The sequence shown here is derived from an EMBL/GenBank/DDBJ whole genome shotgun (WGS) entry which is preliminary data.</text>
</comment>
<evidence type="ECO:0000256" key="1">
    <source>
        <dbReference type="SAM" id="MobiDB-lite"/>
    </source>
</evidence>
<dbReference type="RefSeq" id="WP_248144946.1">
    <property type="nucleotide sequence ID" value="NZ_BAAAOF010000002.1"/>
</dbReference>
<protein>
    <submittedName>
        <fullName evidence="2">Uncharacterized protein</fullName>
    </submittedName>
</protein>
<feature type="region of interest" description="Disordered" evidence="1">
    <location>
        <begin position="114"/>
        <end position="177"/>
    </location>
</feature>
<sequence length="239" mass="26257">MEEQLMVWFKVDDGFHASRKVVSIPRRLRFPAIGLWTTAGSWSGAEELDGHVPGYMLDEWGATQELIDALLEAGLWEEAEDGIQFANWAEYQPTREGLEEKREQERLRKAEWRAKKAAKEAARPAGTDAGQPRDAYGTDVLVPSIPSRPDPTRPDPTLSTSGEVESAPPAPLSPFCSKHPHGTEKACRGCGSARMAFEAARVAAKNKPTPIVRREATCPTHPEWPMPCEKCAALAAEVA</sequence>
<name>A0ABN2P8E8_9MICO</name>
<evidence type="ECO:0000313" key="3">
    <source>
        <dbReference type="Proteomes" id="UP001501343"/>
    </source>
</evidence>
<accession>A0ABN2P8E8</accession>
<keyword evidence="3" id="KW-1185">Reference proteome</keyword>
<organism evidence="2 3">
    <name type="scientific">Microbacterium aoyamense</name>
    <dbReference type="NCBI Taxonomy" id="344166"/>
    <lineage>
        <taxon>Bacteria</taxon>
        <taxon>Bacillati</taxon>
        <taxon>Actinomycetota</taxon>
        <taxon>Actinomycetes</taxon>
        <taxon>Micrococcales</taxon>
        <taxon>Microbacteriaceae</taxon>
        <taxon>Microbacterium</taxon>
    </lineage>
</organism>
<proteinExistence type="predicted"/>
<dbReference type="EMBL" id="BAAAOF010000002">
    <property type="protein sequence ID" value="GAA1915126.1"/>
    <property type="molecule type" value="Genomic_DNA"/>
</dbReference>
<reference evidence="2 3" key="1">
    <citation type="journal article" date="2019" name="Int. J. Syst. Evol. Microbiol.">
        <title>The Global Catalogue of Microorganisms (GCM) 10K type strain sequencing project: providing services to taxonomists for standard genome sequencing and annotation.</title>
        <authorList>
            <consortium name="The Broad Institute Genomics Platform"/>
            <consortium name="The Broad Institute Genome Sequencing Center for Infectious Disease"/>
            <person name="Wu L."/>
            <person name="Ma J."/>
        </authorList>
    </citation>
    <scope>NUCLEOTIDE SEQUENCE [LARGE SCALE GENOMIC DNA]</scope>
    <source>
        <strain evidence="2 3">JCM 14900</strain>
    </source>
</reference>